<proteinExistence type="predicted"/>
<organism evidence="2 3">
    <name type="scientific">Lepisosteus oculatus</name>
    <name type="common">Spotted gar</name>
    <dbReference type="NCBI Taxonomy" id="7918"/>
    <lineage>
        <taxon>Eukaryota</taxon>
        <taxon>Metazoa</taxon>
        <taxon>Chordata</taxon>
        <taxon>Craniata</taxon>
        <taxon>Vertebrata</taxon>
        <taxon>Euteleostomi</taxon>
        <taxon>Actinopterygii</taxon>
        <taxon>Neopterygii</taxon>
        <taxon>Holostei</taxon>
        <taxon>Semionotiformes</taxon>
        <taxon>Lepisosteidae</taxon>
        <taxon>Lepisosteus</taxon>
    </lineage>
</organism>
<keyword evidence="3" id="KW-1185">Reference proteome</keyword>
<dbReference type="PANTHER" id="PTHR35263">
    <property type="entry name" value="TESTIS-EXPRESSED PROTEIN 49"/>
    <property type="match status" value="1"/>
</dbReference>
<dbReference type="InterPro" id="IPR038775">
    <property type="entry name" value="SPMIP11"/>
</dbReference>
<dbReference type="EMBL" id="AHAT01032456">
    <property type="status" value="NOT_ANNOTATED_CDS"/>
    <property type="molecule type" value="Genomic_DNA"/>
</dbReference>
<dbReference type="OMA" id="DHCILND"/>
<sequence>MTFFGITFLGYQDPFGSRRLSQLQKTQYDQEGDGVGGRQRGTTLPPVNPAPHQALSCELHRGSQERYQELVRRAQTPRSPNQIYRAPLTDSQRYGWWLSGSGQPGSEGSEPWTRVRRFPQRHSEMTKFVKSMSMTHREFSLH</sequence>
<dbReference type="Bgee" id="ENSLOCG00000007461">
    <property type="expression patterns" value="Expressed in testis and 6 other cell types or tissues"/>
</dbReference>
<evidence type="ECO:0000313" key="3">
    <source>
        <dbReference type="Proteomes" id="UP000018468"/>
    </source>
</evidence>
<reference evidence="3" key="1">
    <citation type="submission" date="2011-12" db="EMBL/GenBank/DDBJ databases">
        <title>The Draft Genome of Lepisosteus oculatus.</title>
        <authorList>
            <consortium name="The Broad Institute Genome Assembly &amp; Analysis Group"/>
            <consortium name="Computational R&amp;D Group"/>
            <consortium name="and Sequencing Platform"/>
            <person name="Di Palma F."/>
            <person name="Alfoldi J."/>
            <person name="Johnson J."/>
            <person name="Berlin A."/>
            <person name="Gnerre S."/>
            <person name="Jaffe D."/>
            <person name="MacCallum I."/>
            <person name="Young S."/>
            <person name="Walker B.J."/>
            <person name="Lander E.S."/>
            <person name="Lindblad-Toh K."/>
        </authorList>
    </citation>
    <scope>NUCLEOTIDE SEQUENCE [LARGE SCALE GENOMIC DNA]</scope>
</reference>
<reference evidence="2" key="2">
    <citation type="submission" date="2025-08" db="UniProtKB">
        <authorList>
            <consortium name="Ensembl"/>
        </authorList>
    </citation>
    <scope>IDENTIFICATION</scope>
</reference>
<dbReference type="PANTHER" id="PTHR35263:SF1">
    <property type="entry name" value="TESTIS-EXPRESSED PROTEIN 49"/>
    <property type="match status" value="1"/>
</dbReference>
<dbReference type="InParanoid" id="W5MKZ2"/>
<dbReference type="AlphaFoldDB" id="W5MKZ2"/>
<name>W5MKZ2_LEPOC</name>
<dbReference type="Proteomes" id="UP000018468">
    <property type="component" value="Linkage group LG4"/>
</dbReference>
<evidence type="ECO:0000256" key="1">
    <source>
        <dbReference type="SAM" id="MobiDB-lite"/>
    </source>
</evidence>
<accession>W5MKZ2</accession>
<dbReference type="Ensembl" id="ENSLOCT00000009062.1">
    <property type="protein sequence ID" value="ENSLOCP00000009051.1"/>
    <property type="gene ID" value="ENSLOCG00000007461.1"/>
</dbReference>
<dbReference type="eggNOG" id="ENOG502S7R5">
    <property type="taxonomic scope" value="Eukaryota"/>
</dbReference>
<dbReference type="GO" id="GO:0160111">
    <property type="term" value="C:axonemal A tubule inner sheath"/>
    <property type="evidence" value="ECO:0000318"/>
    <property type="project" value="GO_Central"/>
</dbReference>
<dbReference type="GeneTree" id="ENSGT00390000010327"/>
<dbReference type="HOGENOM" id="CLU_129931_0_0_1"/>
<dbReference type="Pfam" id="PF22593">
    <property type="entry name" value="SPMIP11"/>
    <property type="match status" value="1"/>
</dbReference>
<protein>
    <submittedName>
        <fullName evidence="2">Sperm microtubule inner protein 11</fullName>
    </submittedName>
</protein>
<evidence type="ECO:0000313" key="2">
    <source>
        <dbReference type="Ensembl" id="ENSLOCP00000009051.1"/>
    </source>
</evidence>
<feature type="region of interest" description="Disordered" evidence="1">
    <location>
        <begin position="23"/>
        <end position="53"/>
    </location>
</feature>
<reference evidence="2" key="3">
    <citation type="submission" date="2025-09" db="UniProtKB">
        <authorList>
            <consortium name="Ensembl"/>
        </authorList>
    </citation>
    <scope>IDENTIFICATION</scope>
</reference>